<organism evidence="2 3">
    <name type="scientific">Kushneria pakistanensis</name>
    <dbReference type="NCBI Taxonomy" id="1508770"/>
    <lineage>
        <taxon>Bacteria</taxon>
        <taxon>Pseudomonadati</taxon>
        <taxon>Pseudomonadota</taxon>
        <taxon>Gammaproteobacteria</taxon>
        <taxon>Oceanospirillales</taxon>
        <taxon>Halomonadaceae</taxon>
        <taxon>Kushneria</taxon>
    </lineage>
</organism>
<dbReference type="Proteomes" id="UP000604243">
    <property type="component" value="Unassembled WGS sequence"/>
</dbReference>
<evidence type="ECO:0000259" key="1">
    <source>
        <dbReference type="Pfam" id="PF13023"/>
    </source>
</evidence>
<evidence type="ECO:0000313" key="3">
    <source>
        <dbReference type="Proteomes" id="UP000604243"/>
    </source>
</evidence>
<name>A0ABQ3FHB9_9GAMM</name>
<comment type="caution">
    <text evidence="2">The sequence shown here is derived from an EMBL/GenBank/DDBJ whole genome shotgun (WGS) entry which is preliminary data.</text>
</comment>
<sequence>MDIERLGNGLAFLKEAERLKSVLRTAYTTTGWQEDTAAHTWRLCLMAMTLSASWRRWTCRAF</sequence>
<dbReference type="EMBL" id="BMZM01000002">
    <property type="protein sequence ID" value="GHC23456.1"/>
    <property type="molecule type" value="Genomic_DNA"/>
</dbReference>
<proteinExistence type="predicted"/>
<feature type="domain" description="HD" evidence="1">
    <location>
        <begin position="16"/>
        <end position="55"/>
    </location>
</feature>
<dbReference type="Pfam" id="PF13023">
    <property type="entry name" value="HD_3"/>
    <property type="match status" value="1"/>
</dbReference>
<accession>A0ABQ3FHB9</accession>
<dbReference type="Gene3D" id="1.10.3210.10">
    <property type="entry name" value="Hypothetical protein af1432"/>
    <property type="match status" value="1"/>
</dbReference>
<reference evidence="3" key="1">
    <citation type="journal article" date="2019" name="Int. J. Syst. Evol. Microbiol.">
        <title>The Global Catalogue of Microorganisms (GCM) 10K type strain sequencing project: providing services to taxonomists for standard genome sequencing and annotation.</title>
        <authorList>
            <consortium name="The Broad Institute Genomics Platform"/>
            <consortium name="The Broad Institute Genome Sequencing Center for Infectious Disease"/>
            <person name="Wu L."/>
            <person name="Ma J."/>
        </authorList>
    </citation>
    <scope>NUCLEOTIDE SEQUENCE [LARGE SCALE GENOMIC DNA]</scope>
    <source>
        <strain evidence="3">KCTC 42082</strain>
    </source>
</reference>
<protein>
    <recommendedName>
        <fullName evidence="1">HD domain-containing protein</fullName>
    </recommendedName>
</protein>
<dbReference type="SUPFAM" id="SSF109604">
    <property type="entry name" value="HD-domain/PDEase-like"/>
    <property type="match status" value="1"/>
</dbReference>
<keyword evidence="3" id="KW-1185">Reference proteome</keyword>
<gene>
    <name evidence="2" type="ORF">GCM10010082_14660</name>
</gene>
<dbReference type="InterPro" id="IPR006674">
    <property type="entry name" value="HD_domain"/>
</dbReference>
<evidence type="ECO:0000313" key="2">
    <source>
        <dbReference type="EMBL" id="GHC23456.1"/>
    </source>
</evidence>